<sequence>MRSFTNGSTLVDKSALHVDILTATSSKLAFIENLPKLAFFLYKPKLVTLNKTVLLLHSTCHRKIRPSMPIVHFQTKASLVTNLIFYKDADCAFSNKGIFVFMRFNISLNLWWSSSTIKATTFMAWFRNPKNDSLTPNSSRSLAIICSHVGTTNVSIAFKALP</sequence>
<name>A0A0L0BXM6_LUCCU</name>
<evidence type="ECO:0000313" key="1">
    <source>
        <dbReference type="EMBL" id="KNC24798.1"/>
    </source>
</evidence>
<keyword evidence="2" id="KW-1185">Reference proteome</keyword>
<protein>
    <submittedName>
        <fullName evidence="1">Uncharacterized protein</fullName>
    </submittedName>
</protein>
<evidence type="ECO:0000313" key="2">
    <source>
        <dbReference type="Proteomes" id="UP000037069"/>
    </source>
</evidence>
<comment type="caution">
    <text evidence="1">The sequence shown here is derived from an EMBL/GenBank/DDBJ whole genome shotgun (WGS) entry which is preliminary data.</text>
</comment>
<accession>A0A0L0BXM6</accession>
<dbReference type="Proteomes" id="UP000037069">
    <property type="component" value="Unassembled WGS sequence"/>
</dbReference>
<reference evidence="1 2" key="1">
    <citation type="journal article" date="2015" name="Nat. Commun.">
        <title>Lucilia cuprina genome unlocks parasitic fly biology to underpin future interventions.</title>
        <authorList>
            <person name="Anstead C.A."/>
            <person name="Korhonen P.K."/>
            <person name="Young N.D."/>
            <person name="Hall R.S."/>
            <person name="Jex A.R."/>
            <person name="Murali S.C."/>
            <person name="Hughes D.S."/>
            <person name="Lee S.F."/>
            <person name="Perry T."/>
            <person name="Stroehlein A.J."/>
            <person name="Ansell B.R."/>
            <person name="Breugelmans B."/>
            <person name="Hofmann A."/>
            <person name="Qu J."/>
            <person name="Dugan S."/>
            <person name="Lee S.L."/>
            <person name="Chao H."/>
            <person name="Dinh H."/>
            <person name="Han Y."/>
            <person name="Doddapaneni H.V."/>
            <person name="Worley K.C."/>
            <person name="Muzny D.M."/>
            <person name="Ioannidis P."/>
            <person name="Waterhouse R.M."/>
            <person name="Zdobnov E.M."/>
            <person name="James P.J."/>
            <person name="Bagnall N.H."/>
            <person name="Kotze A.C."/>
            <person name="Gibbs R.A."/>
            <person name="Richards S."/>
            <person name="Batterham P."/>
            <person name="Gasser R.B."/>
        </authorList>
    </citation>
    <scope>NUCLEOTIDE SEQUENCE [LARGE SCALE GENOMIC DNA]</scope>
    <source>
        <strain evidence="1 2">LS</strain>
        <tissue evidence="1">Full body</tissue>
    </source>
</reference>
<organism evidence="1 2">
    <name type="scientific">Lucilia cuprina</name>
    <name type="common">Green bottle fly</name>
    <name type="synonym">Australian sheep blowfly</name>
    <dbReference type="NCBI Taxonomy" id="7375"/>
    <lineage>
        <taxon>Eukaryota</taxon>
        <taxon>Metazoa</taxon>
        <taxon>Ecdysozoa</taxon>
        <taxon>Arthropoda</taxon>
        <taxon>Hexapoda</taxon>
        <taxon>Insecta</taxon>
        <taxon>Pterygota</taxon>
        <taxon>Neoptera</taxon>
        <taxon>Endopterygota</taxon>
        <taxon>Diptera</taxon>
        <taxon>Brachycera</taxon>
        <taxon>Muscomorpha</taxon>
        <taxon>Oestroidea</taxon>
        <taxon>Calliphoridae</taxon>
        <taxon>Luciliinae</taxon>
        <taxon>Lucilia</taxon>
    </lineage>
</organism>
<dbReference type="EMBL" id="JRES01001171">
    <property type="protein sequence ID" value="KNC24798.1"/>
    <property type="molecule type" value="Genomic_DNA"/>
</dbReference>
<dbReference type="AlphaFoldDB" id="A0A0L0BXM6"/>
<proteinExistence type="predicted"/>
<gene>
    <name evidence="1" type="ORF">FF38_00994</name>
</gene>